<evidence type="ECO:0000256" key="4">
    <source>
        <dbReference type="ARBA" id="ARBA00022452"/>
    </source>
</evidence>
<protein>
    <recommendedName>
        <fullName evidence="12">Outer membrane efflux protein</fullName>
    </recommendedName>
</protein>
<keyword evidence="8" id="KW-0175">Coiled coil</keyword>
<accession>A0A3D5Q925</accession>
<evidence type="ECO:0008006" key="12">
    <source>
        <dbReference type="Google" id="ProtNLM"/>
    </source>
</evidence>
<dbReference type="PANTHER" id="PTHR30026:SF20">
    <property type="entry name" value="OUTER MEMBRANE PROTEIN TOLC"/>
    <property type="match status" value="1"/>
</dbReference>
<keyword evidence="6" id="KW-0472">Membrane</keyword>
<keyword evidence="3" id="KW-0813">Transport</keyword>
<proteinExistence type="inferred from homology"/>
<keyword evidence="9" id="KW-0732">Signal</keyword>
<name>A0A3D5Q925_FLESI</name>
<evidence type="ECO:0000256" key="3">
    <source>
        <dbReference type="ARBA" id="ARBA00022448"/>
    </source>
</evidence>
<reference evidence="10 11" key="1">
    <citation type="journal article" date="2018" name="Nat. Biotechnol.">
        <title>A standardized bacterial taxonomy based on genome phylogeny substantially revises the tree of life.</title>
        <authorList>
            <person name="Parks D.H."/>
            <person name="Chuvochina M."/>
            <person name="Waite D.W."/>
            <person name="Rinke C."/>
            <person name="Skarshewski A."/>
            <person name="Chaumeil P.A."/>
            <person name="Hugenholtz P."/>
        </authorList>
    </citation>
    <scope>NUCLEOTIDE SEQUENCE [LARGE SCALE GENOMIC DNA]</scope>
    <source>
        <strain evidence="10">UBA8672</strain>
    </source>
</reference>
<dbReference type="Gene3D" id="1.20.1600.10">
    <property type="entry name" value="Outer membrane efflux proteins (OEP)"/>
    <property type="match status" value="1"/>
</dbReference>
<evidence type="ECO:0000256" key="8">
    <source>
        <dbReference type="SAM" id="Coils"/>
    </source>
</evidence>
<evidence type="ECO:0000256" key="7">
    <source>
        <dbReference type="ARBA" id="ARBA00023237"/>
    </source>
</evidence>
<feature type="chain" id="PRO_5017755904" description="Outer membrane efflux protein" evidence="9">
    <location>
        <begin position="18"/>
        <end position="425"/>
    </location>
</feature>
<comment type="similarity">
    <text evidence="2">Belongs to the outer membrane factor (OMF) (TC 1.B.17) family.</text>
</comment>
<dbReference type="AlphaFoldDB" id="A0A3D5Q925"/>
<evidence type="ECO:0000256" key="9">
    <source>
        <dbReference type="SAM" id="SignalP"/>
    </source>
</evidence>
<evidence type="ECO:0000313" key="10">
    <source>
        <dbReference type="EMBL" id="HCW92184.1"/>
    </source>
</evidence>
<keyword evidence="5" id="KW-0812">Transmembrane</keyword>
<evidence type="ECO:0000256" key="2">
    <source>
        <dbReference type="ARBA" id="ARBA00007613"/>
    </source>
</evidence>
<keyword evidence="7" id="KW-0998">Cell outer membrane</keyword>
<evidence type="ECO:0000256" key="1">
    <source>
        <dbReference type="ARBA" id="ARBA00004442"/>
    </source>
</evidence>
<dbReference type="GO" id="GO:1990281">
    <property type="term" value="C:efflux pump complex"/>
    <property type="evidence" value="ECO:0007669"/>
    <property type="project" value="TreeGrafter"/>
</dbReference>
<dbReference type="Pfam" id="PF02321">
    <property type="entry name" value="OEP"/>
    <property type="match status" value="1"/>
</dbReference>
<feature type="coiled-coil region" evidence="8">
    <location>
        <begin position="183"/>
        <end position="210"/>
    </location>
</feature>
<comment type="subcellular location">
    <subcellularLocation>
        <location evidence="1">Cell outer membrane</location>
    </subcellularLocation>
</comment>
<keyword evidence="4" id="KW-1134">Transmembrane beta strand</keyword>
<evidence type="ECO:0000256" key="5">
    <source>
        <dbReference type="ARBA" id="ARBA00022692"/>
    </source>
</evidence>
<dbReference type="InterPro" id="IPR051906">
    <property type="entry name" value="TolC-like"/>
</dbReference>
<dbReference type="GO" id="GO:0009279">
    <property type="term" value="C:cell outer membrane"/>
    <property type="evidence" value="ECO:0007669"/>
    <property type="project" value="UniProtKB-SubCell"/>
</dbReference>
<feature type="signal peptide" evidence="9">
    <location>
        <begin position="1"/>
        <end position="17"/>
    </location>
</feature>
<comment type="caution">
    <text evidence="10">The sequence shown here is derived from an EMBL/GenBank/DDBJ whole genome shotgun (WGS) entry which is preliminary data.</text>
</comment>
<dbReference type="GO" id="GO:0015562">
    <property type="term" value="F:efflux transmembrane transporter activity"/>
    <property type="evidence" value="ECO:0007669"/>
    <property type="project" value="InterPro"/>
</dbReference>
<evidence type="ECO:0000256" key="6">
    <source>
        <dbReference type="ARBA" id="ARBA00023136"/>
    </source>
</evidence>
<organism evidence="10 11">
    <name type="scientific">Flexistipes sinusarabici</name>
    <dbReference type="NCBI Taxonomy" id="2352"/>
    <lineage>
        <taxon>Bacteria</taxon>
        <taxon>Pseudomonadati</taxon>
        <taxon>Deferribacterota</taxon>
        <taxon>Deferribacteres</taxon>
        <taxon>Deferribacterales</taxon>
        <taxon>Flexistipitaceae</taxon>
        <taxon>Flexistipes</taxon>
    </lineage>
</organism>
<dbReference type="SUPFAM" id="SSF56954">
    <property type="entry name" value="Outer membrane efflux proteins (OEP)"/>
    <property type="match status" value="1"/>
</dbReference>
<dbReference type="GO" id="GO:0015288">
    <property type="term" value="F:porin activity"/>
    <property type="evidence" value="ECO:0007669"/>
    <property type="project" value="TreeGrafter"/>
</dbReference>
<sequence>MIKYFIAILLIPISSYAAGIDTLLEAASQRPEIKSLKLSEEISRQERAKTLYNFTPKVDFYASYEYSSRPQNLVPITPGEMNINKSLPISENIYRYGVKASMPVFVKELFDTADILKLKKEKFGVLTDIAVIKNQSLLISLNSYFHYLNKKRKYLQKRIDSLKKTKEIVKTGVNAGRIPKSELYNIKKSLLELKMEFENLKRQTEDVKADIYKITGRHIEKPAEMNKTANFDKFLSNNDAGFIQLKPYKYDIKTANQELERQRAYRYPKVNLSASYTQNMGESYNKDEFESEDIGNVMVELSLPIFDAKSHKEIAIAKNEILKAKQDYLSERSVLSSLERKYSNKLPIVKKSIKQAEEDIIYAKKLLNTAKVAYKNRRMTVDDYLSYEADVLKSESNLAALKNEKWQIYAGQALLYGIKLTEVLK</sequence>
<evidence type="ECO:0000313" key="11">
    <source>
        <dbReference type="Proteomes" id="UP000262325"/>
    </source>
</evidence>
<dbReference type="Proteomes" id="UP000262325">
    <property type="component" value="Unassembled WGS sequence"/>
</dbReference>
<dbReference type="PANTHER" id="PTHR30026">
    <property type="entry name" value="OUTER MEMBRANE PROTEIN TOLC"/>
    <property type="match status" value="1"/>
</dbReference>
<dbReference type="InterPro" id="IPR003423">
    <property type="entry name" value="OMP_efflux"/>
</dbReference>
<dbReference type="EMBL" id="DPPF01000014">
    <property type="protein sequence ID" value="HCW92184.1"/>
    <property type="molecule type" value="Genomic_DNA"/>
</dbReference>
<gene>
    <name evidence="10" type="ORF">DHM44_00705</name>
</gene>